<sequence>MGPQLFLIVGLFLQLLSAHELHPRAGPDCQFAVAASYLGETCDTFTRRWHIDRATFLSLNPDADCSGLGDDHTYCVEAVSSVSATTSMATTSSTTTATSTAALSTTTDSSAVSSSTSTDNSTAASSTSTSSSTATSSTTTDSSTATKESTTPTASSESSATSSTIPLQITMIITLLLSLCFI</sequence>
<name>A0A0F0ICK5_ASPPU</name>
<gene>
    <name evidence="3" type="ORF">P875_00010219</name>
</gene>
<accession>A0A0F0ICK5</accession>
<dbReference type="Gene3D" id="3.10.350.10">
    <property type="entry name" value="LysM domain"/>
    <property type="match status" value="1"/>
</dbReference>
<proteinExistence type="predicted"/>
<dbReference type="OrthoDB" id="4509595at2759"/>
<evidence type="ECO:0000313" key="3">
    <source>
        <dbReference type="EMBL" id="KJK65499.1"/>
    </source>
</evidence>
<evidence type="ECO:0000256" key="1">
    <source>
        <dbReference type="SAM" id="MobiDB-lite"/>
    </source>
</evidence>
<reference evidence="3 4" key="1">
    <citation type="submission" date="2015-02" db="EMBL/GenBank/DDBJ databases">
        <title>Draft genome sequence of Aspergillus parasiticus SU-1.</title>
        <authorList>
            <person name="Yu J."/>
            <person name="Fedorova N."/>
            <person name="Yin Y."/>
            <person name="Losada L."/>
            <person name="Zafar N."/>
            <person name="Taujale R."/>
            <person name="Ehrlich K.C."/>
            <person name="Bhatnagar D."/>
            <person name="Cleveland T.E."/>
            <person name="Bennett J.W."/>
            <person name="Nierman W.C."/>
        </authorList>
    </citation>
    <scope>NUCLEOTIDE SEQUENCE [LARGE SCALE GENOMIC DNA]</scope>
    <source>
        <strain evidence="4">ATCC 56775 / NRRL 5862 / SRRC 143 / SU-1</strain>
    </source>
</reference>
<feature type="region of interest" description="Disordered" evidence="1">
    <location>
        <begin position="109"/>
        <end position="161"/>
    </location>
</feature>
<dbReference type="Proteomes" id="UP000033540">
    <property type="component" value="Unassembled WGS sequence"/>
</dbReference>
<evidence type="ECO:0008006" key="5">
    <source>
        <dbReference type="Google" id="ProtNLM"/>
    </source>
</evidence>
<feature type="signal peptide" evidence="2">
    <location>
        <begin position="1"/>
        <end position="18"/>
    </location>
</feature>
<protein>
    <recommendedName>
        <fullName evidence="5">LysM domain-containing protein</fullName>
    </recommendedName>
</protein>
<dbReference type="InterPro" id="IPR036779">
    <property type="entry name" value="LysM_dom_sf"/>
</dbReference>
<dbReference type="AlphaFoldDB" id="A0A0F0ICK5"/>
<dbReference type="STRING" id="1403190.A0A0F0ICK5"/>
<evidence type="ECO:0000256" key="2">
    <source>
        <dbReference type="SAM" id="SignalP"/>
    </source>
</evidence>
<comment type="caution">
    <text evidence="3">The sequence shown here is derived from an EMBL/GenBank/DDBJ whole genome shotgun (WGS) entry which is preliminary data.</text>
</comment>
<evidence type="ECO:0000313" key="4">
    <source>
        <dbReference type="Proteomes" id="UP000033540"/>
    </source>
</evidence>
<organism evidence="3 4">
    <name type="scientific">Aspergillus parasiticus (strain ATCC 56775 / NRRL 5862 / SRRC 143 / SU-1)</name>
    <dbReference type="NCBI Taxonomy" id="1403190"/>
    <lineage>
        <taxon>Eukaryota</taxon>
        <taxon>Fungi</taxon>
        <taxon>Dikarya</taxon>
        <taxon>Ascomycota</taxon>
        <taxon>Pezizomycotina</taxon>
        <taxon>Eurotiomycetes</taxon>
        <taxon>Eurotiomycetidae</taxon>
        <taxon>Eurotiales</taxon>
        <taxon>Aspergillaceae</taxon>
        <taxon>Aspergillus</taxon>
        <taxon>Aspergillus subgen. Circumdati</taxon>
    </lineage>
</organism>
<dbReference type="EMBL" id="JZEE01000362">
    <property type="protein sequence ID" value="KJK65499.1"/>
    <property type="molecule type" value="Genomic_DNA"/>
</dbReference>
<feature type="chain" id="PRO_5002443349" description="LysM domain-containing protein" evidence="2">
    <location>
        <begin position="19"/>
        <end position="182"/>
    </location>
</feature>
<keyword evidence="2" id="KW-0732">Signal</keyword>